<keyword evidence="1" id="KW-0812">Transmembrane</keyword>
<keyword evidence="1" id="KW-0472">Membrane</keyword>
<organism evidence="2 3">
    <name type="scientific">Candida viswanathii</name>
    <dbReference type="NCBI Taxonomy" id="5486"/>
    <lineage>
        <taxon>Eukaryota</taxon>
        <taxon>Fungi</taxon>
        <taxon>Dikarya</taxon>
        <taxon>Ascomycota</taxon>
        <taxon>Saccharomycotina</taxon>
        <taxon>Pichiomycetes</taxon>
        <taxon>Debaryomycetaceae</taxon>
        <taxon>Candida/Lodderomyces clade</taxon>
        <taxon>Candida</taxon>
    </lineage>
</organism>
<dbReference type="OrthoDB" id="4022834at2759"/>
<reference evidence="2 3" key="1">
    <citation type="submission" date="2018-06" db="EMBL/GenBank/DDBJ databases">
        <title>Whole genome sequencing of Candida tropicalis (genome annotated by CSBL at Korea University).</title>
        <authorList>
            <person name="Ahn J."/>
        </authorList>
    </citation>
    <scope>NUCLEOTIDE SEQUENCE [LARGE SCALE GENOMIC DNA]</scope>
    <source>
        <strain evidence="2 3">ATCC 20962</strain>
    </source>
</reference>
<comment type="caution">
    <text evidence="2">The sequence shown here is derived from an EMBL/GenBank/DDBJ whole genome shotgun (WGS) entry which is preliminary data.</text>
</comment>
<accession>A0A367YIY3</accession>
<gene>
    <name evidence="2" type="ORF">Cantr_01525</name>
</gene>
<dbReference type="EMBL" id="QLNQ01000019">
    <property type="protein sequence ID" value="RCK65843.1"/>
    <property type="molecule type" value="Genomic_DNA"/>
</dbReference>
<keyword evidence="1" id="KW-1133">Transmembrane helix</keyword>
<protein>
    <submittedName>
        <fullName evidence="2">Uncharacterized protein</fullName>
    </submittedName>
</protein>
<evidence type="ECO:0000256" key="1">
    <source>
        <dbReference type="SAM" id="Phobius"/>
    </source>
</evidence>
<keyword evidence="3" id="KW-1185">Reference proteome</keyword>
<name>A0A367YIY3_9ASCO</name>
<dbReference type="Proteomes" id="UP000253472">
    <property type="component" value="Unassembled WGS sequence"/>
</dbReference>
<feature type="transmembrane region" description="Helical" evidence="1">
    <location>
        <begin position="6"/>
        <end position="26"/>
    </location>
</feature>
<evidence type="ECO:0000313" key="3">
    <source>
        <dbReference type="Proteomes" id="UP000253472"/>
    </source>
</evidence>
<evidence type="ECO:0000313" key="2">
    <source>
        <dbReference type="EMBL" id="RCK65843.1"/>
    </source>
</evidence>
<dbReference type="AlphaFoldDB" id="A0A367YIY3"/>
<proteinExistence type="predicted"/>
<sequence>MAPKNNRWKYGLITGAVIIGASYLVVRTFPHIFSKQEEDDENEVIERTVEGEDVDNSQSNKPIELFESEAAFKKE</sequence>